<dbReference type="InterPro" id="IPR036291">
    <property type="entry name" value="NAD(P)-bd_dom_sf"/>
</dbReference>
<gene>
    <name evidence="1" type="ORF">KT71_18342</name>
</gene>
<dbReference type="eggNOG" id="COG0451">
    <property type="taxonomic scope" value="Bacteria"/>
</dbReference>
<dbReference type="Proteomes" id="UP000019205">
    <property type="component" value="Chromosome"/>
</dbReference>
<comment type="caution">
    <text evidence="1">The sequence shown here is derived from an EMBL/GenBank/DDBJ whole genome shotgun (WGS) entry which is preliminary data.</text>
</comment>
<evidence type="ECO:0008006" key="3">
    <source>
        <dbReference type="Google" id="ProtNLM"/>
    </source>
</evidence>
<evidence type="ECO:0000313" key="2">
    <source>
        <dbReference type="Proteomes" id="UP000019205"/>
    </source>
</evidence>
<dbReference type="Gene3D" id="3.90.25.10">
    <property type="entry name" value="UDP-galactose 4-epimerase, domain 1"/>
    <property type="match status" value="1"/>
</dbReference>
<accession>A4ADJ2</accession>
<reference evidence="1 2" key="1">
    <citation type="journal article" date="2007" name="Proc. Natl. Acad. Sci. U.S.A.">
        <title>Characterization of a marine gammaproteobacterium capable of aerobic anoxygenic photosynthesis.</title>
        <authorList>
            <person name="Fuchs B.M."/>
            <person name="Spring S."/>
            <person name="Teeling H."/>
            <person name="Quast C."/>
            <person name="Wulf J."/>
            <person name="Schattenhofer M."/>
            <person name="Yan S."/>
            <person name="Ferriera S."/>
            <person name="Johnson J."/>
            <person name="Glockner F.O."/>
            <person name="Amann R."/>
        </authorList>
    </citation>
    <scope>NUCLEOTIDE SEQUENCE [LARGE SCALE GENOMIC DNA]</scope>
    <source>
        <strain evidence="1">KT71</strain>
    </source>
</reference>
<reference evidence="1 2" key="2">
    <citation type="journal article" date="2009" name="PLoS ONE">
        <title>The photosynthetic apparatus and its regulation in the aerobic gammaproteobacterium Congregibacter litoralis gen. nov., sp. nov.</title>
        <authorList>
            <person name="Spring S."/>
            <person name="Lunsdorf H."/>
            <person name="Fuchs B.M."/>
            <person name="Tindall B.J."/>
        </authorList>
    </citation>
    <scope>NUCLEOTIDE SEQUENCE [LARGE SCALE GENOMIC DNA]</scope>
    <source>
        <strain evidence="1">KT71</strain>
    </source>
</reference>
<dbReference type="STRING" id="314285.KT71_18342"/>
<dbReference type="HOGENOM" id="CLU_194128_0_0_6"/>
<sequence length="68" mass="7733">MDFIAAIETALGREAEKEFLPLQAGDVPATYADIEALADYVGYRPGTDINAGIQNFVDWYRDYYRQPR</sequence>
<name>A4ADJ2_9GAMM</name>
<evidence type="ECO:0000313" key="1">
    <source>
        <dbReference type="EMBL" id="EAQ95990.1"/>
    </source>
</evidence>
<protein>
    <recommendedName>
        <fullName evidence="3">Nucleoside-diphosphate-sugar epimerase</fullName>
    </recommendedName>
</protein>
<proteinExistence type="predicted"/>
<keyword evidence="2" id="KW-1185">Reference proteome</keyword>
<dbReference type="EMBL" id="AAOA02000001">
    <property type="protein sequence ID" value="EAQ95990.1"/>
    <property type="molecule type" value="Genomic_DNA"/>
</dbReference>
<organism evidence="1 2">
    <name type="scientific">Congregibacter litoralis KT71</name>
    <dbReference type="NCBI Taxonomy" id="314285"/>
    <lineage>
        <taxon>Bacteria</taxon>
        <taxon>Pseudomonadati</taxon>
        <taxon>Pseudomonadota</taxon>
        <taxon>Gammaproteobacteria</taxon>
        <taxon>Cellvibrionales</taxon>
        <taxon>Halieaceae</taxon>
        <taxon>Congregibacter</taxon>
    </lineage>
</organism>
<dbReference type="AlphaFoldDB" id="A4ADJ2"/>
<dbReference type="SUPFAM" id="SSF51735">
    <property type="entry name" value="NAD(P)-binding Rossmann-fold domains"/>
    <property type="match status" value="1"/>
</dbReference>